<evidence type="ECO:0000256" key="9">
    <source>
        <dbReference type="ARBA" id="ARBA00022714"/>
    </source>
</evidence>
<protein>
    <recommendedName>
        <fullName evidence="4">Cytochrome bc1 complex Rieske iron-sulfur subunit</fullName>
    </recommendedName>
    <alternativeName>
        <fullName evidence="18">Cytochrome bc1 reductase complex subunit QcrA</fullName>
    </alternativeName>
    <alternativeName>
        <fullName evidence="19">Rieske iron-sulfur protein</fullName>
    </alternativeName>
</protein>
<keyword evidence="15" id="KW-0411">Iron-sulfur</keyword>
<dbReference type="HOGENOM" id="CLU_050668_0_0_11"/>
<evidence type="ECO:0000256" key="14">
    <source>
        <dbReference type="ARBA" id="ARBA00023004"/>
    </source>
</evidence>
<dbReference type="eggNOG" id="COG0723">
    <property type="taxonomic scope" value="Bacteria"/>
</dbReference>
<evidence type="ECO:0000259" key="22">
    <source>
        <dbReference type="PROSITE" id="PS51296"/>
    </source>
</evidence>
<dbReference type="Proteomes" id="UP000006281">
    <property type="component" value="Chromosome"/>
</dbReference>
<proteinExistence type="inferred from homology"/>
<evidence type="ECO:0000256" key="20">
    <source>
        <dbReference type="ARBA" id="ARBA00034078"/>
    </source>
</evidence>
<dbReference type="BioCyc" id="SESP1179773:BN6_RS07990-MONOMER"/>
<accession>K0JPM3</accession>
<evidence type="ECO:0000256" key="16">
    <source>
        <dbReference type="ARBA" id="ARBA00023136"/>
    </source>
</evidence>
<evidence type="ECO:0000256" key="2">
    <source>
        <dbReference type="ARBA" id="ARBA00004651"/>
    </source>
</evidence>
<evidence type="ECO:0000256" key="7">
    <source>
        <dbReference type="ARBA" id="ARBA00022660"/>
    </source>
</evidence>
<evidence type="ECO:0000256" key="21">
    <source>
        <dbReference type="SAM" id="Phobius"/>
    </source>
</evidence>
<feature type="domain" description="Rieske" evidence="22">
    <location>
        <begin position="264"/>
        <end position="356"/>
    </location>
</feature>
<keyword evidence="12 21" id="KW-1133">Transmembrane helix</keyword>
<keyword evidence="14" id="KW-0408">Iron</keyword>
<evidence type="ECO:0000256" key="6">
    <source>
        <dbReference type="ARBA" id="ARBA00022475"/>
    </source>
</evidence>
<evidence type="ECO:0000256" key="15">
    <source>
        <dbReference type="ARBA" id="ARBA00023014"/>
    </source>
</evidence>
<dbReference type="GO" id="GO:0005886">
    <property type="term" value="C:plasma membrane"/>
    <property type="evidence" value="ECO:0007669"/>
    <property type="project" value="UniProtKB-SubCell"/>
</dbReference>
<keyword evidence="9" id="KW-0001">2Fe-2S</keyword>
<evidence type="ECO:0000256" key="18">
    <source>
        <dbReference type="ARBA" id="ARBA00029586"/>
    </source>
</evidence>
<dbReference type="KEGG" id="sesp:BN6_16270"/>
<evidence type="ECO:0000256" key="10">
    <source>
        <dbReference type="ARBA" id="ARBA00022723"/>
    </source>
</evidence>
<dbReference type="EMBL" id="HE804045">
    <property type="protein sequence ID" value="CCH28950.1"/>
    <property type="molecule type" value="Genomic_DNA"/>
</dbReference>
<keyword evidence="11" id="KW-0249">Electron transport</keyword>
<dbReference type="Pfam" id="PF19297">
    <property type="entry name" value="QcrA_N"/>
    <property type="match status" value="1"/>
</dbReference>
<dbReference type="RefSeq" id="WP_015099063.1">
    <property type="nucleotide sequence ID" value="NC_019673.1"/>
</dbReference>
<evidence type="ECO:0000256" key="12">
    <source>
        <dbReference type="ARBA" id="ARBA00022989"/>
    </source>
</evidence>
<dbReference type="GO" id="GO:0046872">
    <property type="term" value="F:metal ion binding"/>
    <property type="evidence" value="ECO:0007669"/>
    <property type="project" value="UniProtKB-KW"/>
</dbReference>
<dbReference type="PROSITE" id="PS51296">
    <property type="entry name" value="RIESKE"/>
    <property type="match status" value="1"/>
</dbReference>
<keyword evidence="8 21" id="KW-0812">Transmembrane</keyword>
<keyword evidence="10" id="KW-0479">Metal-binding</keyword>
<dbReference type="InterPro" id="IPR014349">
    <property type="entry name" value="Rieske_Fe-S_prot"/>
</dbReference>
<dbReference type="InterPro" id="IPR045603">
    <property type="entry name" value="QcrA_N"/>
</dbReference>
<evidence type="ECO:0000256" key="17">
    <source>
        <dbReference type="ARBA" id="ARBA00023157"/>
    </source>
</evidence>
<dbReference type="STRING" id="1179773.BN6_16270"/>
<evidence type="ECO:0000313" key="24">
    <source>
        <dbReference type="Proteomes" id="UP000006281"/>
    </source>
</evidence>
<keyword evidence="24" id="KW-1185">Reference proteome</keyword>
<dbReference type="PATRIC" id="fig|1179773.3.peg.1632"/>
<dbReference type="OrthoDB" id="9802613at2"/>
<dbReference type="GO" id="GO:0051537">
    <property type="term" value="F:2 iron, 2 sulfur cluster binding"/>
    <property type="evidence" value="ECO:0007669"/>
    <property type="project" value="UniProtKB-KW"/>
</dbReference>
<dbReference type="GO" id="GO:0016705">
    <property type="term" value="F:oxidoreductase activity, acting on paired donors, with incorporation or reduction of molecular oxygen"/>
    <property type="evidence" value="ECO:0007669"/>
    <property type="project" value="UniProtKB-ARBA"/>
</dbReference>
<comment type="subcellular location">
    <subcellularLocation>
        <location evidence="2">Cell membrane</location>
        <topology evidence="2">Multi-pass membrane protein</topology>
    </subcellularLocation>
</comment>
<dbReference type="GO" id="GO:0004497">
    <property type="term" value="F:monooxygenase activity"/>
    <property type="evidence" value="ECO:0007669"/>
    <property type="project" value="UniProtKB-ARBA"/>
</dbReference>
<dbReference type="InterPro" id="IPR005805">
    <property type="entry name" value="Rieske_Fe-S_prot_C"/>
</dbReference>
<evidence type="ECO:0000256" key="1">
    <source>
        <dbReference type="ARBA" id="ARBA00002494"/>
    </source>
</evidence>
<dbReference type="PANTHER" id="PTHR10134">
    <property type="entry name" value="CYTOCHROME B-C1 COMPLEX SUBUNIT RIESKE, MITOCHONDRIAL"/>
    <property type="match status" value="1"/>
</dbReference>
<dbReference type="AlphaFoldDB" id="K0JPM3"/>
<feature type="transmembrane region" description="Helical" evidence="21">
    <location>
        <begin position="57"/>
        <end position="78"/>
    </location>
</feature>
<dbReference type="Gene3D" id="2.102.10.10">
    <property type="entry name" value="Rieske [2Fe-2S] iron-sulphur domain"/>
    <property type="match status" value="1"/>
</dbReference>
<keyword evidence="6" id="KW-1003">Cell membrane</keyword>
<dbReference type="SUPFAM" id="SSF50022">
    <property type="entry name" value="ISP domain"/>
    <property type="match status" value="1"/>
</dbReference>
<evidence type="ECO:0000256" key="13">
    <source>
        <dbReference type="ARBA" id="ARBA00023002"/>
    </source>
</evidence>
<evidence type="ECO:0000256" key="3">
    <source>
        <dbReference type="ARBA" id="ARBA00010651"/>
    </source>
</evidence>
<evidence type="ECO:0000256" key="19">
    <source>
        <dbReference type="ARBA" id="ARBA00032409"/>
    </source>
</evidence>
<keyword evidence="13" id="KW-0560">Oxidoreductase</keyword>
<keyword evidence="17" id="KW-1015">Disulfide bond</keyword>
<dbReference type="Pfam" id="PF00355">
    <property type="entry name" value="Rieske"/>
    <property type="match status" value="1"/>
</dbReference>
<dbReference type="PRINTS" id="PR00162">
    <property type="entry name" value="RIESKE"/>
</dbReference>
<keyword evidence="16 21" id="KW-0472">Membrane</keyword>
<comment type="cofactor">
    <cofactor evidence="20">
        <name>[2Fe-2S] cluster</name>
        <dbReference type="ChEBI" id="CHEBI:190135"/>
    </cofactor>
</comment>
<evidence type="ECO:0000256" key="8">
    <source>
        <dbReference type="ARBA" id="ARBA00022692"/>
    </source>
</evidence>
<dbReference type="InterPro" id="IPR036922">
    <property type="entry name" value="Rieske_2Fe-2S_sf"/>
</dbReference>
<gene>
    <name evidence="23" type="primary">qcrA</name>
    <name evidence="23" type="ordered locus">BN6_16270</name>
</gene>
<feature type="transmembrane region" description="Helical" evidence="21">
    <location>
        <begin position="98"/>
        <end position="118"/>
    </location>
</feature>
<evidence type="ECO:0000256" key="11">
    <source>
        <dbReference type="ARBA" id="ARBA00022982"/>
    </source>
</evidence>
<comment type="function">
    <text evidence="1">Iron-sulfur subunit of the cytochrome bc1 complex, an essential component of the respiratory electron transport chain required for ATP synthesis. The bc1 complex catalyzes the oxidation of menaquinol and the reduction of cytochrome c in the respiratory chain. The bc1 complex operates through a Q-cycle mechanism that couples electron transfer to generation of the proton gradient that drives ATP synthesis.</text>
</comment>
<sequence length="374" mass="41392">MSGDKPNNVPDEAELAGMSRDELVRLGTDLDGVELVHYEERWPVKGTRAERRAERAVAMWFLIAALSGVAFLAAFLFWPWKYQDSNSAGHFVYSLYTPIIGATLGLSILALGVGALAYTKKFIPEELAVQQRHDGGSTEVDKATVLAELADAGERSTLGRRSLIKRTAGLGAGVFGLGVLAVPLGGLIKNPWADSESKDSLWHTGWKPENGEKIYLRRSTGRMHEIALVRPEDLDAGGFETVFPFRESERGNEEALVAAMKRADNPVMLIRLRPGQQVIKRDGQEDFNYGDFYAYSKICTHLGCPTSLYEQQTGLLLCPCHQSQFDVFHYGKPRFGPATRALPQLPITVDEEGYLIARSDFIEAVGPAFWERKS</sequence>
<evidence type="ECO:0000256" key="5">
    <source>
        <dbReference type="ARBA" id="ARBA00022448"/>
    </source>
</evidence>
<feature type="transmembrane region" description="Helical" evidence="21">
    <location>
        <begin position="168"/>
        <end position="188"/>
    </location>
</feature>
<dbReference type="CDD" id="cd03467">
    <property type="entry name" value="Rieske"/>
    <property type="match status" value="1"/>
</dbReference>
<name>K0JPM3_SACES</name>
<evidence type="ECO:0000313" key="23">
    <source>
        <dbReference type="EMBL" id="CCH28950.1"/>
    </source>
</evidence>
<comment type="similarity">
    <text evidence="3">Belongs to the Rieske iron-sulfur protein family.</text>
</comment>
<keyword evidence="7" id="KW-0679">Respiratory chain</keyword>
<organism evidence="23 24">
    <name type="scientific">Saccharothrix espanaensis (strain ATCC 51144 / DSM 44229 / JCM 9112 / NBRC 15066 / NRRL 15764)</name>
    <dbReference type="NCBI Taxonomy" id="1179773"/>
    <lineage>
        <taxon>Bacteria</taxon>
        <taxon>Bacillati</taxon>
        <taxon>Actinomycetota</taxon>
        <taxon>Actinomycetes</taxon>
        <taxon>Pseudonocardiales</taxon>
        <taxon>Pseudonocardiaceae</taxon>
        <taxon>Saccharothrix</taxon>
    </lineage>
</organism>
<keyword evidence="5" id="KW-0813">Transport</keyword>
<reference evidence="23 24" key="1">
    <citation type="journal article" date="2012" name="BMC Genomics">
        <title>Complete genome sequence of Saccharothrix espanaensis DSM 44229T and comparison to the other completely sequenced Pseudonocardiaceae.</title>
        <authorList>
            <person name="Strobel T."/>
            <person name="Al-Dilaimi A."/>
            <person name="Blom J."/>
            <person name="Gessner A."/>
            <person name="Kalinowski J."/>
            <person name="Luzhetska M."/>
            <person name="Puhler A."/>
            <person name="Szczepanowski R."/>
            <person name="Bechthold A."/>
            <person name="Ruckert C."/>
        </authorList>
    </citation>
    <scope>NUCLEOTIDE SEQUENCE [LARGE SCALE GENOMIC DNA]</scope>
    <source>
        <strain evidence="24">ATCC 51144 / DSM 44229 / JCM 9112 / NBRC 15066 / NRRL 15764</strain>
    </source>
</reference>
<evidence type="ECO:0000256" key="4">
    <source>
        <dbReference type="ARBA" id="ARBA00015816"/>
    </source>
</evidence>
<dbReference type="InterPro" id="IPR017941">
    <property type="entry name" value="Rieske_2Fe-2S"/>
</dbReference>